<dbReference type="InterPro" id="IPR014755">
    <property type="entry name" value="Cu-Rt/internalin_Ig-like"/>
</dbReference>
<keyword evidence="6" id="KW-1133">Transmembrane helix</keyword>
<dbReference type="InterPro" id="IPR007348">
    <property type="entry name" value="CopC_dom"/>
</dbReference>
<evidence type="ECO:0000256" key="4">
    <source>
        <dbReference type="ARBA" id="ARBA00023008"/>
    </source>
</evidence>
<dbReference type="GO" id="GO:0042597">
    <property type="term" value="C:periplasmic space"/>
    <property type="evidence" value="ECO:0007669"/>
    <property type="project" value="InterPro"/>
</dbReference>
<evidence type="ECO:0000313" key="9">
    <source>
        <dbReference type="EMBL" id="SNY87260.1"/>
    </source>
</evidence>
<evidence type="ECO:0000313" key="10">
    <source>
        <dbReference type="Proteomes" id="UP000219565"/>
    </source>
</evidence>
<feature type="chain" id="PRO_5038655319" description="CopC domain-containing protein" evidence="7">
    <location>
        <begin position="34"/>
        <end position="189"/>
    </location>
</feature>
<dbReference type="EMBL" id="OBEG01000004">
    <property type="protein sequence ID" value="SNY87260.1"/>
    <property type="molecule type" value="Genomic_DNA"/>
</dbReference>
<dbReference type="GO" id="GO:0046688">
    <property type="term" value="P:response to copper ion"/>
    <property type="evidence" value="ECO:0007669"/>
    <property type="project" value="InterPro"/>
</dbReference>
<keyword evidence="4" id="KW-0186">Copper</keyword>
<feature type="domain" description="CopC" evidence="8">
    <location>
        <begin position="39"/>
        <end position="132"/>
    </location>
</feature>
<accession>A0A285LQR0</accession>
<evidence type="ECO:0000256" key="6">
    <source>
        <dbReference type="SAM" id="Phobius"/>
    </source>
</evidence>
<dbReference type="GO" id="GO:0005507">
    <property type="term" value="F:copper ion binding"/>
    <property type="evidence" value="ECO:0007669"/>
    <property type="project" value="InterPro"/>
</dbReference>
<dbReference type="PANTHER" id="PTHR34820:SF4">
    <property type="entry name" value="INNER MEMBRANE PROTEIN YEBZ"/>
    <property type="match status" value="1"/>
</dbReference>
<keyword evidence="3 7" id="KW-0732">Signal</keyword>
<dbReference type="GO" id="GO:0006825">
    <property type="term" value="P:copper ion transport"/>
    <property type="evidence" value="ECO:0007669"/>
    <property type="project" value="InterPro"/>
</dbReference>
<dbReference type="STRING" id="1379680.GCA_001612615_03537"/>
<keyword evidence="10" id="KW-1185">Reference proteome</keyword>
<dbReference type="Pfam" id="PF04234">
    <property type="entry name" value="CopC"/>
    <property type="match status" value="1"/>
</dbReference>
<evidence type="ECO:0000256" key="2">
    <source>
        <dbReference type="ARBA" id="ARBA00022723"/>
    </source>
</evidence>
<dbReference type="Gene3D" id="2.60.40.1220">
    <property type="match status" value="1"/>
</dbReference>
<feature type="transmembrane region" description="Helical" evidence="6">
    <location>
        <begin position="159"/>
        <end position="183"/>
    </location>
</feature>
<evidence type="ECO:0000259" key="8">
    <source>
        <dbReference type="Pfam" id="PF04234"/>
    </source>
</evidence>
<comment type="subcellular location">
    <subcellularLocation>
        <location evidence="1">Cell envelope</location>
    </subcellularLocation>
</comment>
<feature type="signal peptide" evidence="7">
    <location>
        <begin position="1"/>
        <end position="33"/>
    </location>
</feature>
<dbReference type="GO" id="GO:0030313">
    <property type="term" value="C:cell envelope"/>
    <property type="evidence" value="ECO:0007669"/>
    <property type="project" value="UniProtKB-SubCell"/>
</dbReference>
<dbReference type="OrthoDB" id="5242236at2"/>
<evidence type="ECO:0000256" key="1">
    <source>
        <dbReference type="ARBA" id="ARBA00004196"/>
    </source>
</evidence>
<gene>
    <name evidence="9" type="ORF">SAMN04244553_4201</name>
</gene>
<evidence type="ECO:0000256" key="7">
    <source>
        <dbReference type="SAM" id="SignalP"/>
    </source>
</evidence>
<feature type="region of interest" description="Disordered" evidence="5">
    <location>
        <begin position="128"/>
        <end position="153"/>
    </location>
</feature>
<dbReference type="SUPFAM" id="SSF81296">
    <property type="entry name" value="E set domains"/>
    <property type="match status" value="1"/>
</dbReference>
<evidence type="ECO:0000256" key="5">
    <source>
        <dbReference type="SAM" id="MobiDB-lite"/>
    </source>
</evidence>
<keyword evidence="6" id="KW-0812">Transmembrane</keyword>
<dbReference type="InterPro" id="IPR014756">
    <property type="entry name" value="Ig_E-set"/>
</dbReference>
<dbReference type="PANTHER" id="PTHR34820">
    <property type="entry name" value="INNER MEMBRANE PROTEIN YEBZ"/>
    <property type="match status" value="1"/>
</dbReference>
<organism evidence="9 10">
    <name type="scientific">Nocardia amikacinitolerans</name>
    <dbReference type="NCBI Taxonomy" id="756689"/>
    <lineage>
        <taxon>Bacteria</taxon>
        <taxon>Bacillati</taxon>
        <taxon>Actinomycetota</taxon>
        <taxon>Actinomycetes</taxon>
        <taxon>Mycobacteriales</taxon>
        <taxon>Nocardiaceae</taxon>
        <taxon>Nocardia</taxon>
    </lineage>
</organism>
<dbReference type="Proteomes" id="UP000219565">
    <property type="component" value="Unassembled WGS sequence"/>
</dbReference>
<sequence>MSTAIRPSGKTIRRLGAALAAVLLLFGFGLATAGVATAHSAAVGSVPEDGSTVETSPGRISVTFNEELQPNFPSLTLTGPDGNLWSKGDPLVDGKTVSVEVGDLGPVGEYIIAYRVTSADGHPVTGKRTFTLSQPGKGTPGPRADAKGRTTEDDGSDGIPVWIFVLGAVVLVGGGLAVALIGFRGGQRR</sequence>
<dbReference type="GO" id="GO:0005886">
    <property type="term" value="C:plasma membrane"/>
    <property type="evidence" value="ECO:0007669"/>
    <property type="project" value="TreeGrafter"/>
</dbReference>
<dbReference type="AlphaFoldDB" id="A0A285LQR0"/>
<dbReference type="RefSeq" id="WP_097246305.1">
    <property type="nucleotide sequence ID" value="NZ_JAMTCW010000002.1"/>
</dbReference>
<proteinExistence type="predicted"/>
<reference evidence="9 10" key="1">
    <citation type="submission" date="2017-09" db="EMBL/GenBank/DDBJ databases">
        <authorList>
            <person name="Ehlers B."/>
            <person name="Leendertz F.H."/>
        </authorList>
    </citation>
    <scope>NUCLEOTIDE SEQUENCE [LARGE SCALE GENOMIC DNA]</scope>
    <source>
        <strain evidence="9 10">DSM 45537</strain>
    </source>
</reference>
<protein>
    <recommendedName>
        <fullName evidence="8">CopC domain-containing protein</fullName>
    </recommendedName>
</protein>
<keyword evidence="2" id="KW-0479">Metal-binding</keyword>
<keyword evidence="6" id="KW-0472">Membrane</keyword>
<evidence type="ECO:0000256" key="3">
    <source>
        <dbReference type="ARBA" id="ARBA00022729"/>
    </source>
</evidence>
<name>A0A285LQR0_9NOCA</name>
<dbReference type="InterPro" id="IPR032694">
    <property type="entry name" value="CopC/D"/>
</dbReference>